<dbReference type="Proteomes" id="UP000548476">
    <property type="component" value="Unassembled WGS sequence"/>
</dbReference>
<evidence type="ECO:0000256" key="1">
    <source>
        <dbReference type="SAM" id="MobiDB-lite"/>
    </source>
</evidence>
<dbReference type="RefSeq" id="WP_184789301.1">
    <property type="nucleotide sequence ID" value="NZ_BONT01000029.1"/>
</dbReference>
<evidence type="ECO:0008006" key="4">
    <source>
        <dbReference type="Google" id="ProtNLM"/>
    </source>
</evidence>
<name>A0A841FGJ9_9ACTN</name>
<keyword evidence="3" id="KW-1185">Reference proteome</keyword>
<sequence>MLRTLTRIGCRTFAVLLLFAGVAAGIQLGLAPGGGHDDRDTRETAADSARAEDQERTTRDWWREYAESAADSDAEDKAEELTKIVGEQATTADEEYERRKEEKENEIPGVDPGEIPDDCDEYSGNRAVGCTLLLKEGFGLDQMPCLDKLWDKESGWNEKAYNSGSGAYGIPQALPGDKMASSGSDWESNAATQIDWGLGYIKGRYGDPCGAWTHSVNNGWY</sequence>
<accession>A0A841FGJ9</accession>
<reference evidence="2 3" key="1">
    <citation type="submission" date="2020-08" db="EMBL/GenBank/DDBJ databases">
        <title>Genomic Encyclopedia of Type Strains, Phase IV (KMG-IV): sequencing the most valuable type-strain genomes for metagenomic binning, comparative biology and taxonomic classification.</title>
        <authorList>
            <person name="Goeker M."/>
        </authorList>
    </citation>
    <scope>NUCLEOTIDE SEQUENCE [LARGE SCALE GENOMIC DNA]</scope>
    <source>
        <strain evidence="2 3">YIM 65646</strain>
    </source>
</reference>
<dbReference type="InterPro" id="IPR023346">
    <property type="entry name" value="Lysozyme-like_dom_sf"/>
</dbReference>
<evidence type="ECO:0000313" key="3">
    <source>
        <dbReference type="Proteomes" id="UP000548476"/>
    </source>
</evidence>
<dbReference type="SUPFAM" id="SSF53955">
    <property type="entry name" value="Lysozyme-like"/>
    <property type="match status" value="1"/>
</dbReference>
<comment type="caution">
    <text evidence="2">The sequence shown here is derived from an EMBL/GenBank/DDBJ whole genome shotgun (WGS) entry which is preliminary data.</text>
</comment>
<feature type="compositionally biased region" description="Basic and acidic residues" evidence="1">
    <location>
        <begin position="96"/>
        <end position="106"/>
    </location>
</feature>
<dbReference type="AlphaFoldDB" id="A0A841FGJ9"/>
<dbReference type="EMBL" id="JACHGT010000009">
    <property type="protein sequence ID" value="MBB6036451.1"/>
    <property type="molecule type" value="Genomic_DNA"/>
</dbReference>
<feature type="compositionally biased region" description="Basic and acidic residues" evidence="1">
    <location>
        <begin position="35"/>
        <end position="60"/>
    </location>
</feature>
<proteinExistence type="predicted"/>
<gene>
    <name evidence="2" type="ORF">HNR73_004322</name>
</gene>
<evidence type="ECO:0000313" key="2">
    <source>
        <dbReference type="EMBL" id="MBB6036451.1"/>
    </source>
</evidence>
<feature type="region of interest" description="Disordered" evidence="1">
    <location>
        <begin position="31"/>
        <end position="60"/>
    </location>
</feature>
<protein>
    <recommendedName>
        <fullName evidence="4">Transglycosylase SLT domain-containing protein</fullName>
    </recommendedName>
</protein>
<organism evidence="2 3">
    <name type="scientific">Phytomonospora endophytica</name>
    <dbReference type="NCBI Taxonomy" id="714109"/>
    <lineage>
        <taxon>Bacteria</taxon>
        <taxon>Bacillati</taxon>
        <taxon>Actinomycetota</taxon>
        <taxon>Actinomycetes</taxon>
        <taxon>Micromonosporales</taxon>
        <taxon>Micromonosporaceae</taxon>
        <taxon>Phytomonospora</taxon>
    </lineage>
</organism>
<feature type="region of interest" description="Disordered" evidence="1">
    <location>
        <begin position="85"/>
        <end position="116"/>
    </location>
</feature>